<gene>
    <name evidence="2" type="ORF">DBV15_01001</name>
</gene>
<dbReference type="AlphaFoldDB" id="A0A4S2JGE4"/>
<dbReference type="Proteomes" id="UP000310200">
    <property type="component" value="Unassembled WGS sequence"/>
</dbReference>
<feature type="region of interest" description="Disordered" evidence="1">
    <location>
        <begin position="64"/>
        <end position="99"/>
    </location>
</feature>
<evidence type="ECO:0000313" key="3">
    <source>
        <dbReference type="Proteomes" id="UP000310200"/>
    </source>
</evidence>
<protein>
    <submittedName>
        <fullName evidence="2">Uncharacterized protein</fullName>
    </submittedName>
</protein>
<sequence>MCTADAISAVREEGLSTIAAAVHQWIPNGPRNGRGCERERERERKIEVNSLRVNSRLSWASCGAGLGGRDGKRKRAGFTAPSAPRRSGPRRAKYHGKNNGHTAAFGIRTWGTLLVLLVPNSAASQPAPLPSALYRGSGGFSPVPCAYVFIPYPCICTGQAGNRSKPRTRDAATFHRLLCLRQACAAMYRKYRCLVARMADFLFLLALTKYDGTNKILQWARSADTTVEFVLSTLCIAWLVLKVRANHVRPLLSSLVC</sequence>
<name>A0A4S2JGE4_9HYME</name>
<organism evidence="2 3">
    <name type="scientific">Temnothorax longispinosus</name>
    <dbReference type="NCBI Taxonomy" id="300112"/>
    <lineage>
        <taxon>Eukaryota</taxon>
        <taxon>Metazoa</taxon>
        <taxon>Ecdysozoa</taxon>
        <taxon>Arthropoda</taxon>
        <taxon>Hexapoda</taxon>
        <taxon>Insecta</taxon>
        <taxon>Pterygota</taxon>
        <taxon>Neoptera</taxon>
        <taxon>Endopterygota</taxon>
        <taxon>Hymenoptera</taxon>
        <taxon>Apocrita</taxon>
        <taxon>Aculeata</taxon>
        <taxon>Formicoidea</taxon>
        <taxon>Formicidae</taxon>
        <taxon>Myrmicinae</taxon>
        <taxon>Temnothorax</taxon>
    </lineage>
</organism>
<proteinExistence type="predicted"/>
<keyword evidence="3" id="KW-1185">Reference proteome</keyword>
<feature type="compositionally biased region" description="Basic residues" evidence="1">
    <location>
        <begin position="87"/>
        <end position="98"/>
    </location>
</feature>
<reference evidence="2 3" key="1">
    <citation type="journal article" date="2019" name="Philos. Trans. R. Soc. Lond., B, Biol. Sci.">
        <title>Ant behaviour and brain gene expression of defending hosts depend on the ecological success of the intruding social parasite.</title>
        <authorList>
            <person name="Kaur R."/>
            <person name="Stoldt M."/>
            <person name="Jongepier E."/>
            <person name="Feldmeyer B."/>
            <person name="Menzel F."/>
            <person name="Bornberg-Bauer E."/>
            <person name="Foitzik S."/>
        </authorList>
    </citation>
    <scope>NUCLEOTIDE SEQUENCE [LARGE SCALE GENOMIC DNA]</scope>
    <source>
        <tissue evidence="2">Whole body</tissue>
    </source>
</reference>
<evidence type="ECO:0000256" key="1">
    <source>
        <dbReference type="SAM" id="MobiDB-lite"/>
    </source>
</evidence>
<comment type="caution">
    <text evidence="2">The sequence shown here is derived from an EMBL/GenBank/DDBJ whole genome shotgun (WGS) entry which is preliminary data.</text>
</comment>
<dbReference type="EMBL" id="QBLH01003812">
    <property type="protein sequence ID" value="TGZ32818.1"/>
    <property type="molecule type" value="Genomic_DNA"/>
</dbReference>
<accession>A0A4S2JGE4</accession>
<evidence type="ECO:0000313" key="2">
    <source>
        <dbReference type="EMBL" id="TGZ32818.1"/>
    </source>
</evidence>